<dbReference type="PANTHER" id="PTHR10815">
    <property type="entry name" value="METHYLATED-DNA--PROTEIN-CYSTEINE METHYLTRANSFERASE"/>
    <property type="match status" value="1"/>
</dbReference>
<keyword evidence="7" id="KW-0234">DNA repair</keyword>
<dbReference type="GO" id="GO:0006281">
    <property type="term" value="P:DNA repair"/>
    <property type="evidence" value="ECO:0007669"/>
    <property type="project" value="UniProtKB-KW"/>
</dbReference>
<reference evidence="10 11" key="1">
    <citation type="journal article" date="2014" name="ISME J.">
        <title>Candidatus Competibacter-lineage genomes retrieved from metagenomes reveal functional metabolic diversity.</title>
        <authorList>
            <person name="McIlroy S.J."/>
            <person name="Albertsen M."/>
            <person name="Andresen E.K."/>
            <person name="Saunders A.M."/>
            <person name="Kristiansen R."/>
            <person name="Stokholm-Bjerregaard M."/>
            <person name="Nielsen K.L."/>
            <person name="Nielsen P.H."/>
        </authorList>
    </citation>
    <scope>NUCLEOTIDE SEQUENCE [LARGE SCALE GENOMIC DNA]</scope>
    <source>
        <strain evidence="10 11">Run_B_J11</strain>
    </source>
</reference>
<evidence type="ECO:0000313" key="10">
    <source>
        <dbReference type="EMBL" id="CDH43368.1"/>
    </source>
</evidence>
<gene>
    <name evidence="10" type="ORF">BN874_120019</name>
</gene>
<dbReference type="SUPFAM" id="SSF46767">
    <property type="entry name" value="Methylated DNA-protein cysteine methyltransferase, C-terminal domain"/>
    <property type="match status" value="1"/>
</dbReference>
<proteinExistence type="inferred from homology"/>
<keyword evidence="5" id="KW-0808">Transferase</keyword>
<evidence type="ECO:0000256" key="1">
    <source>
        <dbReference type="ARBA" id="ARBA00001286"/>
    </source>
</evidence>
<dbReference type="AlphaFoldDB" id="A0A7U7J2I5"/>
<protein>
    <recommendedName>
        <fullName evidence="3">methylated-DNA--[protein]-cysteine S-methyltransferase</fullName>
        <ecNumber evidence="3">2.1.1.63</ecNumber>
    </recommendedName>
</protein>
<evidence type="ECO:0000256" key="4">
    <source>
        <dbReference type="ARBA" id="ARBA00022603"/>
    </source>
</evidence>
<keyword evidence="11" id="KW-1185">Reference proteome</keyword>
<keyword evidence="4" id="KW-0489">Methyltransferase</keyword>
<feature type="domain" description="Methylated-DNA-[protein]-cysteine S-methyltransferase DNA binding" evidence="9">
    <location>
        <begin position="112"/>
        <end position="191"/>
    </location>
</feature>
<dbReference type="InterPro" id="IPR036217">
    <property type="entry name" value="MethylDNA_cys_MeTrfase_DNAb"/>
</dbReference>
<dbReference type="SUPFAM" id="SSF53155">
    <property type="entry name" value="Methylated DNA-protein cysteine methyltransferase domain"/>
    <property type="match status" value="1"/>
</dbReference>
<comment type="caution">
    <text evidence="10">The sequence shown here is derived from an EMBL/GenBank/DDBJ whole genome shotgun (WGS) entry which is preliminary data.</text>
</comment>
<keyword evidence="6" id="KW-0227">DNA damage</keyword>
<evidence type="ECO:0000313" key="11">
    <source>
        <dbReference type="Proteomes" id="UP000019184"/>
    </source>
</evidence>
<comment type="similarity">
    <text evidence="2">Belongs to the MGMT family.</text>
</comment>
<dbReference type="Gene3D" id="1.10.10.10">
    <property type="entry name" value="Winged helix-like DNA-binding domain superfamily/Winged helix DNA-binding domain"/>
    <property type="match status" value="1"/>
</dbReference>
<dbReference type="GO" id="GO:0032259">
    <property type="term" value="P:methylation"/>
    <property type="evidence" value="ECO:0007669"/>
    <property type="project" value="UniProtKB-KW"/>
</dbReference>
<sequence>MSSPGRLHDLFVTFEAMSPGEYQAGGAGLALRYGVHDTPVGAALIATTARGICNLHFLDRADGPNAEAALRREWPNAKLRCDPSTTQPLIDSIFNAAPSAQQLLTLHIKGSNFQLQTWRALLRIPYGGITSYQRLAATLGRPTAARAVGHAVAHNPVAYLIPCHRVLRESGELGDYRWGLERKAALIGWEAAHTAARS</sequence>
<evidence type="ECO:0000256" key="3">
    <source>
        <dbReference type="ARBA" id="ARBA00011918"/>
    </source>
</evidence>
<dbReference type="Pfam" id="PF01035">
    <property type="entry name" value="DNA_binding_1"/>
    <property type="match status" value="1"/>
</dbReference>
<dbReference type="NCBIfam" id="TIGR00589">
    <property type="entry name" value="ogt"/>
    <property type="match status" value="1"/>
</dbReference>
<comment type="catalytic activity">
    <reaction evidence="1">
        <text>a 4-O-methyl-thymidine in DNA + L-cysteinyl-[protein] = a thymidine in DNA + S-methyl-L-cysteinyl-[protein]</text>
        <dbReference type="Rhea" id="RHEA:53428"/>
        <dbReference type="Rhea" id="RHEA-COMP:10131"/>
        <dbReference type="Rhea" id="RHEA-COMP:10132"/>
        <dbReference type="Rhea" id="RHEA-COMP:13555"/>
        <dbReference type="Rhea" id="RHEA-COMP:13556"/>
        <dbReference type="ChEBI" id="CHEBI:29950"/>
        <dbReference type="ChEBI" id="CHEBI:82612"/>
        <dbReference type="ChEBI" id="CHEBI:137386"/>
        <dbReference type="ChEBI" id="CHEBI:137387"/>
        <dbReference type="EC" id="2.1.1.63"/>
    </reaction>
</comment>
<evidence type="ECO:0000256" key="8">
    <source>
        <dbReference type="ARBA" id="ARBA00049348"/>
    </source>
</evidence>
<organism evidence="10 11">
    <name type="scientific">Candidatus Contendobacter odensis Run_B_J11</name>
    <dbReference type="NCBI Taxonomy" id="1400861"/>
    <lineage>
        <taxon>Bacteria</taxon>
        <taxon>Pseudomonadati</taxon>
        <taxon>Pseudomonadota</taxon>
        <taxon>Gammaproteobacteria</taxon>
        <taxon>Candidatus Competibacteraceae</taxon>
        <taxon>Candidatus Contendibacter</taxon>
    </lineage>
</organism>
<name>A0A7U7J2I5_9GAMM</name>
<evidence type="ECO:0000256" key="2">
    <source>
        <dbReference type="ARBA" id="ARBA00008711"/>
    </source>
</evidence>
<dbReference type="InterPro" id="IPR001497">
    <property type="entry name" value="MethylDNA_cys_MeTrfase_AS"/>
</dbReference>
<dbReference type="RefSeq" id="WP_420886095.1">
    <property type="nucleotide sequence ID" value="NZ_CBTK010000024.1"/>
</dbReference>
<dbReference type="FunFam" id="1.10.10.10:FF:000214">
    <property type="entry name" value="Methylated-DNA--protein-cysteine methyltransferase"/>
    <property type="match status" value="1"/>
</dbReference>
<accession>A0A7U7J2I5</accession>
<evidence type="ECO:0000256" key="6">
    <source>
        <dbReference type="ARBA" id="ARBA00022763"/>
    </source>
</evidence>
<dbReference type="InterPro" id="IPR036388">
    <property type="entry name" value="WH-like_DNA-bd_sf"/>
</dbReference>
<dbReference type="InterPro" id="IPR014048">
    <property type="entry name" value="MethylDNA_cys_MeTrfase_DNA-bd"/>
</dbReference>
<evidence type="ECO:0000256" key="5">
    <source>
        <dbReference type="ARBA" id="ARBA00022679"/>
    </source>
</evidence>
<dbReference type="GO" id="GO:0003908">
    <property type="term" value="F:methylated-DNA-[protein]-cysteine S-methyltransferase activity"/>
    <property type="evidence" value="ECO:0007669"/>
    <property type="project" value="UniProtKB-EC"/>
</dbReference>
<dbReference type="Gene3D" id="3.30.160.70">
    <property type="entry name" value="Methylated DNA-protein cysteine methyltransferase domain"/>
    <property type="match status" value="1"/>
</dbReference>
<comment type="catalytic activity">
    <reaction evidence="8">
        <text>a 6-O-methyl-2'-deoxyguanosine in DNA + L-cysteinyl-[protein] = S-methyl-L-cysteinyl-[protein] + a 2'-deoxyguanosine in DNA</text>
        <dbReference type="Rhea" id="RHEA:24000"/>
        <dbReference type="Rhea" id="RHEA-COMP:10131"/>
        <dbReference type="Rhea" id="RHEA-COMP:10132"/>
        <dbReference type="Rhea" id="RHEA-COMP:11367"/>
        <dbReference type="Rhea" id="RHEA-COMP:11368"/>
        <dbReference type="ChEBI" id="CHEBI:29950"/>
        <dbReference type="ChEBI" id="CHEBI:82612"/>
        <dbReference type="ChEBI" id="CHEBI:85445"/>
        <dbReference type="ChEBI" id="CHEBI:85448"/>
        <dbReference type="EC" id="2.1.1.63"/>
    </reaction>
</comment>
<evidence type="ECO:0000256" key="7">
    <source>
        <dbReference type="ARBA" id="ARBA00023204"/>
    </source>
</evidence>
<dbReference type="EMBL" id="CBTK010000024">
    <property type="protein sequence ID" value="CDH43368.1"/>
    <property type="molecule type" value="Genomic_DNA"/>
</dbReference>
<dbReference type="InterPro" id="IPR036631">
    <property type="entry name" value="MGMT_N_sf"/>
</dbReference>
<dbReference type="EC" id="2.1.1.63" evidence="3"/>
<dbReference type="PROSITE" id="PS00374">
    <property type="entry name" value="MGMT"/>
    <property type="match status" value="1"/>
</dbReference>
<evidence type="ECO:0000259" key="9">
    <source>
        <dbReference type="Pfam" id="PF01035"/>
    </source>
</evidence>
<dbReference type="PANTHER" id="PTHR10815:SF13">
    <property type="entry name" value="METHYLATED-DNA--PROTEIN-CYSTEINE METHYLTRANSFERASE"/>
    <property type="match status" value="1"/>
</dbReference>
<dbReference type="CDD" id="cd06445">
    <property type="entry name" value="ATase"/>
    <property type="match status" value="1"/>
</dbReference>
<dbReference type="Proteomes" id="UP000019184">
    <property type="component" value="Unassembled WGS sequence"/>
</dbReference>